<evidence type="ECO:0000256" key="5">
    <source>
        <dbReference type="ARBA" id="ARBA00022741"/>
    </source>
</evidence>
<dbReference type="PANTHER" id="PTHR43790:SF4">
    <property type="entry name" value="GUANOSINE IMPORT ATP-BINDING PROTEIN NUPO"/>
    <property type="match status" value="1"/>
</dbReference>
<evidence type="ECO:0000259" key="9">
    <source>
        <dbReference type="PROSITE" id="PS50893"/>
    </source>
</evidence>
<dbReference type="PROSITE" id="PS00211">
    <property type="entry name" value="ABC_TRANSPORTER_1"/>
    <property type="match status" value="1"/>
</dbReference>
<dbReference type="InterPro" id="IPR050107">
    <property type="entry name" value="ABC_carbohydrate_import_ATPase"/>
</dbReference>
<accession>A0A6I5ZT63</accession>
<dbReference type="PANTHER" id="PTHR43790">
    <property type="entry name" value="CARBOHYDRATE TRANSPORT ATP-BINDING PROTEIN MG119-RELATED"/>
    <property type="match status" value="1"/>
</dbReference>
<evidence type="ECO:0000256" key="8">
    <source>
        <dbReference type="ARBA" id="ARBA00023136"/>
    </source>
</evidence>
<feature type="domain" description="ABC transporter" evidence="9">
    <location>
        <begin position="4"/>
        <end position="239"/>
    </location>
</feature>
<keyword evidence="11" id="KW-1185">Reference proteome</keyword>
<dbReference type="InterPro" id="IPR027417">
    <property type="entry name" value="P-loop_NTPase"/>
</dbReference>
<gene>
    <name evidence="10" type="primary">mglA_3</name>
    <name evidence="10" type="ORF">MGLY_19670</name>
</gene>
<evidence type="ECO:0000256" key="6">
    <source>
        <dbReference type="ARBA" id="ARBA00022840"/>
    </source>
</evidence>
<dbReference type="EMBL" id="CP046244">
    <property type="protein sequence ID" value="QGP92581.1"/>
    <property type="molecule type" value="Genomic_DNA"/>
</dbReference>
<keyword evidence="2" id="KW-0813">Transport</keyword>
<dbReference type="OrthoDB" id="9771863at2"/>
<evidence type="ECO:0000256" key="1">
    <source>
        <dbReference type="ARBA" id="ARBA00004202"/>
    </source>
</evidence>
<reference evidence="10 11" key="1">
    <citation type="submission" date="2019-11" db="EMBL/GenBank/DDBJ databases">
        <title>Genome sequence of Moorella glycerini DSM11254.</title>
        <authorList>
            <person name="Poehlein A."/>
            <person name="Boeer T."/>
            <person name="Daniel R."/>
        </authorList>
    </citation>
    <scope>NUCLEOTIDE SEQUENCE [LARGE SCALE GENOMIC DNA]</scope>
    <source>
        <strain evidence="10 11">DSM 11254</strain>
    </source>
</reference>
<evidence type="ECO:0000256" key="2">
    <source>
        <dbReference type="ARBA" id="ARBA00022448"/>
    </source>
</evidence>
<evidence type="ECO:0000256" key="4">
    <source>
        <dbReference type="ARBA" id="ARBA00022737"/>
    </source>
</evidence>
<dbReference type="Gene3D" id="3.40.50.300">
    <property type="entry name" value="P-loop containing nucleotide triphosphate hydrolases"/>
    <property type="match status" value="2"/>
</dbReference>
<proteinExistence type="predicted"/>
<dbReference type="Pfam" id="PF00005">
    <property type="entry name" value="ABC_tran"/>
    <property type="match status" value="2"/>
</dbReference>
<dbReference type="InterPro" id="IPR017871">
    <property type="entry name" value="ABC_transporter-like_CS"/>
</dbReference>
<keyword evidence="3" id="KW-1003">Cell membrane</keyword>
<feature type="domain" description="ABC transporter" evidence="9">
    <location>
        <begin position="257"/>
        <end position="500"/>
    </location>
</feature>
<dbReference type="AlphaFoldDB" id="A0A6I5ZT63"/>
<keyword evidence="8" id="KW-0472">Membrane</keyword>
<name>A0A6I5ZT63_9FIRM</name>
<evidence type="ECO:0000256" key="7">
    <source>
        <dbReference type="ARBA" id="ARBA00022967"/>
    </source>
</evidence>
<dbReference type="CDD" id="cd03215">
    <property type="entry name" value="ABC_Carb_Monos_II"/>
    <property type="match status" value="1"/>
</dbReference>
<dbReference type="FunFam" id="3.40.50.300:FF:000127">
    <property type="entry name" value="Ribose import ATP-binding protein RbsA"/>
    <property type="match status" value="1"/>
</dbReference>
<dbReference type="PROSITE" id="PS50893">
    <property type="entry name" value="ABC_TRANSPORTER_2"/>
    <property type="match status" value="2"/>
</dbReference>
<sequence>MEALAARGITKTFGRVVANNDVSFTVNEGEVLALLGENGAGKTTLMKIIYGMEKPDRGEISIQGRLVDIRSPRQAIDLGIGMVHQHFMLVANFTVAENLVLGMRQKTGMFISKNEINKLVKDFFQQYNFDLDPHARVGDLPVGLQQRVEILKALFRGARILILDEPTAVLTPQETRELFTIIRQLQGENKAIIFISHKLDEVLAVSQRVVVLRQGRVVGTVATRDTSEEQLAKMMIGRKLVRPQKKSASVCAKQPLLEIKDLIVKEKGHEVCQKISLAVWSGEIVGIAGVDGNGQKELVEAVTGLIKPYSGRIFLAGEDITGKSPRQIREKGLAHIPEDRQARGLIMSFNLAENMILVDHYKSPFSHHGFLKSTIISSHADKLIKQYRIKADGRQALASSLSGGNQQKVVVAREIGSDPKVLIAVKPTRGLDVGAVEYIHNCLLEERAKGKAILLVSSELEEIMSLSDRIAVMHGGRLTGLVWPGISEEELGQMMAGVKEIFIALQPKEGACLEV</sequence>
<dbReference type="GO" id="GO:0016887">
    <property type="term" value="F:ATP hydrolysis activity"/>
    <property type="evidence" value="ECO:0007669"/>
    <property type="project" value="InterPro"/>
</dbReference>
<organism evidence="10 11">
    <name type="scientific">Neomoorella glycerini</name>
    <dbReference type="NCBI Taxonomy" id="55779"/>
    <lineage>
        <taxon>Bacteria</taxon>
        <taxon>Bacillati</taxon>
        <taxon>Bacillota</taxon>
        <taxon>Clostridia</taxon>
        <taxon>Neomoorellales</taxon>
        <taxon>Neomoorellaceae</taxon>
        <taxon>Neomoorella</taxon>
    </lineage>
</organism>
<keyword evidence="6 10" id="KW-0067">ATP-binding</keyword>
<dbReference type="SUPFAM" id="SSF52540">
    <property type="entry name" value="P-loop containing nucleoside triphosphate hydrolases"/>
    <property type="match status" value="2"/>
</dbReference>
<evidence type="ECO:0000256" key="3">
    <source>
        <dbReference type="ARBA" id="ARBA00022475"/>
    </source>
</evidence>
<protein>
    <submittedName>
        <fullName evidence="10">Galactose/methyl galactoside import ATP-binding protein MglA</fullName>
    </submittedName>
</protein>
<dbReference type="CDD" id="cd03216">
    <property type="entry name" value="ABC_Carb_Monos_I"/>
    <property type="match status" value="1"/>
</dbReference>
<comment type="subcellular location">
    <subcellularLocation>
        <location evidence="1">Cell membrane</location>
        <topology evidence="1">Peripheral membrane protein</topology>
    </subcellularLocation>
</comment>
<keyword evidence="7" id="KW-1278">Translocase</keyword>
<dbReference type="GO" id="GO:0005886">
    <property type="term" value="C:plasma membrane"/>
    <property type="evidence" value="ECO:0007669"/>
    <property type="project" value="UniProtKB-SubCell"/>
</dbReference>
<dbReference type="GO" id="GO:0005524">
    <property type="term" value="F:ATP binding"/>
    <property type="evidence" value="ECO:0007669"/>
    <property type="project" value="UniProtKB-KW"/>
</dbReference>
<dbReference type="SMART" id="SM00382">
    <property type="entry name" value="AAA"/>
    <property type="match status" value="1"/>
</dbReference>
<dbReference type="InterPro" id="IPR003439">
    <property type="entry name" value="ABC_transporter-like_ATP-bd"/>
</dbReference>
<evidence type="ECO:0000313" key="10">
    <source>
        <dbReference type="EMBL" id="QGP92581.1"/>
    </source>
</evidence>
<keyword evidence="4" id="KW-0677">Repeat</keyword>
<evidence type="ECO:0000313" key="11">
    <source>
        <dbReference type="Proteomes" id="UP000425916"/>
    </source>
</evidence>
<dbReference type="RefSeq" id="WP_156273411.1">
    <property type="nucleotide sequence ID" value="NZ_CP046244.1"/>
</dbReference>
<dbReference type="Proteomes" id="UP000425916">
    <property type="component" value="Chromosome"/>
</dbReference>
<dbReference type="InterPro" id="IPR003593">
    <property type="entry name" value="AAA+_ATPase"/>
</dbReference>
<keyword evidence="5" id="KW-0547">Nucleotide-binding</keyword>